<evidence type="ECO:0000259" key="3">
    <source>
        <dbReference type="Pfam" id="PF08220"/>
    </source>
</evidence>
<organism evidence="4 5">
    <name type="scientific">Veillonella absiana</name>
    <dbReference type="NCBI Taxonomy" id="3079305"/>
    <lineage>
        <taxon>Bacteria</taxon>
        <taxon>Bacillati</taxon>
        <taxon>Bacillota</taxon>
        <taxon>Negativicutes</taxon>
        <taxon>Veillonellales</taxon>
        <taxon>Veillonellaceae</taxon>
        <taxon>Veillonella</taxon>
    </lineage>
</organism>
<comment type="caution">
    <text evidence="4">The sequence shown here is derived from an EMBL/GenBank/DDBJ whole genome shotgun (WGS) entry which is preliminary data.</text>
</comment>
<dbReference type="Proteomes" id="UP001272515">
    <property type="component" value="Unassembled WGS sequence"/>
</dbReference>
<dbReference type="RefSeq" id="WP_317329851.1">
    <property type="nucleotide sequence ID" value="NZ_JAWJZA010000004.1"/>
</dbReference>
<dbReference type="InterPro" id="IPR036390">
    <property type="entry name" value="WH_DNA-bd_sf"/>
</dbReference>
<dbReference type="Pfam" id="PF08220">
    <property type="entry name" value="HTH_DeoR"/>
    <property type="match status" value="1"/>
</dbReference>
<dbReference type="Gene3D" id="3.10.129.10">
    <property type="entry name" value="Hotdog Thioesterase"/>
    <property type="match status" value="1"/>
</dbReference>
<gene>
    <name evidence="4" type="primary">fapR</name>
    <name evidence="4" type="ORF">RVY80_05065</name>
</gene>
<reference evidence="4 5" key="1">
    <citation type="submission" date="2023-10" db="EMBL/GenBank/DDBJ databases">
        <title>Veillonella sp. nov., isolated from a pig farm feces dump.</title>
        <authorList>
            <person name="Chang Y.-H."/>
        </authorList>
    </citation>
    <scope>NUCLEOTIDE SEQUENCE [LARGE SCALE GENOMIC DNA]</scope>
    <source>
        <strain evidence="4 5">YH-vei2233</strain>
    </source>
</reference>
<name>A0ABU3Z8I2_9FIRM</name>
<keyword evidence="1" id="KW-0805">Transcription regulation</keyword>
<feature type="domain" description="HTH deoR-type" evidence="3">
    <location>
        <begin position="9"/>
        <end position="46"/>
    </location>
</feature>
<dbReference type="SUPFAM" id="SSF54637">
    <property type="entry name" value="Thioesterase/thiol ester dehydrase-isomerase"/>
    <property type="match status" value="1"/>
</dbReference>
<dbReference type="NCBIfam" id="NF003359">
    <property type="entry name" value="PRK04424.1"/>
    <property type="match status" value="1"/>
</dbReference>
<keyword evidence="2" id="KW-0804">Transcription</keyword>
<evidence type="ECO:0000313" key="5">
    <source>
        <dbReference type="Proteomes" id="UP001272515"/>
    </source>
</evidence>
<dbReference type="EMBL" id="JAWJZB010000005">
    <property type="protein sequence ID" value="MDV5088218.1"/>
    <property type="molecule type" value="Genomic_DNA"/>
</dbReference>
<dbReference type="InterPro" id="IPR029069">
    <property type="entry name" value="HotDog_dom_sf"/>
</dbReference>
<proteinExistence type="predicted"/>
<dbReference type="InterPro" id="IPR001034">
    <property type="entry name" value="DeoR_HTH"/>
</dbReference>
<sequence length="186" mass="21088">MSRLKKQERQLQLAEKLNNTPFLTDEELANHFSVSVPTIRLDRLELGIPELRERIRAMATENNQEVNESLHYDGFGELIDVTEGKQALSIMKTTQDMVDRSGYIDPQFLYAQANSLAKTVMGVPVALAEVGNIKHKNPVSVGTNLIAKAEIVRQRGPKYFIWVTIKDKVQEVFRAKFIMESVDTRG</sequence>
<dbReference type="SUPFAM" id="SSF46785">
    <property type="entry name" value="Winged helix' DNA-binding domain"/>
    <property type="match status" value="1"/>
</dbReference>
<keyword evidence="5" id="KW-1185">Reference proteome</keyword>
<protein>
    <submittedName>
        <fullName evidence="4">Transcription factor FapR</fullName>
    </submittedName>
</protein>
<evidence type="ECO:0000256" key="1">
    <source>
        <dbReference type="ARBA" id="ARBA00023015"/>
    </source>
</evidence>
<accession>A0ABU3Z8I2</accession>
<dbReference type="InterPro" id="IPR036388">
    <property type="entry name" value="WH-like_DNA-bd_sf"/>
</dbReference>
<dbReference type="Gene3D" id="1.10.10.10">
    <property type="entry name" value="Winged helix-like DNA-binding domain superfamily/Winged helix DNA-binding domain"/>
    <property type="match status" value="1"/>
</dbReference>
<evidence type="ECO:0000256" key="2">
    <source>
        <dbReference type="ARBA" id="ARBA00023163"/>
    </source>
</evidence>
<evidence type="ECO:0000313" key="4">
    <source>
        <dbReference type="EMBL" id="MDV5088218.1"/>
    </source>
</evidence>